<organism evidence="2 3">
    <name type="scientific">Deinococcus sedimenti</name>
    <dbReference type="NCBI Taxonomy" id="1867090"/>
    <lineage>
        <taxon>Bacteria</taxon>
        <taxon>Thermotogati</taxon>
        <taxon>Deinococcota</taxon>
        <taxon>Deinococci</taxon>
        <taxon>Deinococcales</taxon>
        <taxon>Deinococcaceae</taxon>
        <taxon>Deinococcus</taxon>
    </lineage>
</organism>
<name>A0ABQ2S7S2_9DEIO</name>
<reference evidence="3" key="1">
    <citation type="journal article" date="2019" name="Int. J. Syst. Evol. Microbiol.">
        <title>The Global Catalogue of Microorganisms (GCM) 10K type strain sequencing project: providing services to taxonomists for standard genome sequencing and annotation.</title>
        <authorList>
            <consortium name="The Broad Institute Genomics Platform"/>
            <consortium name="The Broad Institute Genome Sequencing Center for Infectious Disease"/>
            <person name="Wu L."/>
            <person name="Ma J."/>
        </authorList>
    </citation>
    <scope>NUCLEOTIDE SEQUENCE [LARGE SCALE GENOMIC DNA]</scope>
    <source>
        <strain evidence="3">JCM 31405</strain>
    </source>
</reference>
<feature type="compositionally biased region" description="Basic and acidic residues" evidence="1">
    <location>
        <begin position="178"/>
        <end position="205"/>
    </location>
</feature>
<sequence length="205" mass="22341">MSMLDNILSTVKKGAERVQRRGEEVASATRLRVEIFSLSRELDGLFARLGRSYHAGADIDVLNGVREDIRRVEEEIRARERLITELGEQDDPDAAPAATDLTPVTAPATPSNQPNFTTTPQTARTEPTVPASVPHPTQTPEVHMSDDTRTPTTPDPTVQHSDEKIVPGDATASMGNEAARDGMARHDNMIEEGKAASRNPDPLEK</sequence>
<protein>
    <submittedName>
        <fullName evidence="2">Uncharacterized protein</fullName>
    </submittedName>
</protein>
<gene>
    <name evidence="2" type="ORF">GCM10008960_21860</name>
</gene>
<feature type="compositionally biased region" description="Low complexity" evidence="1">
    <location>
        <begin position="94"/>
        <end position="110"/>
    </location>
</feature>
<evidence type="ECO:0000313" key="3">
    <source>
        <dbReference type="Proteomes" id="UP000644548"/>
    </source>
</evidence>
<feature type="compositionally biased region" description="Low complexity" evidence="1">
    <location>
        <begin position="117"/>
        <end position="128"/>
    </location>
</feature>
<dbReference type="Proteomes" id="UP000644548">
    <property type="component" value="Unassembled WGS sequence"/>
</dbReference>
<dbReference type="EMBL" id="BMQN01000004">
    <property type="protein sequence ID" value="GGR94523.1"/>
    <property type="molecule type" value="Genomic_DNA"/>
</dbReference>
<proteinExistence type="predicted"/>
<feature type="region of interest" description="Disordered" evidence="1">
    <location>
        <begin position="83"/>
        <end position="205"/>
    </location>
</feature>
<accession>A0ABQ2S7S2</accession>
<evidence type="ECO:0000313" key="2">
    <source>
        <dbReference type="EMBL" id="GGR94523.1"/>
    </source>
</evidence>
<evidence type="ECO:0000256" key="1">
    <source>
        <dbReference type="SAM" id="MobiDB-lite"/>
    </source>
</evidence>
<comment type="caution">
    <text evidence="2">The sequence shown here is derived from an EMBL/GenBank/DDBJ whole genome shotgun (WGS) entry which is preliminary data.</text>
</comment>
<keyword evidence="3" id="KW-1185">Reference proteome</keyword>